<dbReference type="SUPFAM" id="SSF103025">
    <property type="entry name" value="Folate-binding domain"/>
    <property type="match status" value="1"/>
</dbReference>
<dbReference type="KEGG" id="meti:DK427_04520"/>
<dbReference type="RefSeq" id="WP_109950229.1">
    <property type="nucleotide sequence ID" value="NZ_CP029551.1"/>
</dbReference>
<reference evidence="1 2" key="1">
    <citation type="submission" date="2018-05" db="EMBL/GenBank/DDBJ databases">
        <title>Complete Genome Sequence of Methylobacterium sp. 17Sr1-43.</title>
        <authorList>
            <person name="Srinivasan S."/>
        </authorList>
    </citation>
    <scope>NUCLEOTIDE SEQUENCE [LARGE SCALE GENOMIC DNA]</scope>
    <source>
        <strain evidence="1 2">17Sr1-43</strain>
    </source>
</reference>
<dbReference type="Gene3D" id="3.30.1360.120">
    <property type="entry name" value="Probable tRNA modification gtpase trme, domain 1"/>
    <property type="match status" value="1"/>
</dbReference>
<dbReference type="InterPro" id="IPR007375">
    <property type="entry name" value="SoxG"/>
</dbReference>
<evidence type="ECO:0000313" key="2">
    <source>
        <dbReference type="Proteomes" id="UP000246058"/>
    </source>
</evidence>
<evidence type="ECO:0000313" key="1">
    <source>
        <dbReference type="EMBL" id="AWN35098.1"/>
    </source>
</evidence>
<dbReference type="Pfam" id="PF04268">
    <property type="entry name" value="SoxG"/>
    <property type="match status" value="1"/>
</dbReference>
<dbReference type="OrthoDB" id="9814782at2"/>
<proteinExistence type="predicted"/>
<organism evidence="1 2">
    <name type="scientific">Methylobacterium radiodurans</name>
    <dbReference type="NCBI Taxonomy" id="2202828"/>
    <lineage>
        <taxon>Bacteria</taxon>
        <taxon>Pseudomonadati</taxon>
        <taxon>Pseudomonadota</taxon>
        <taxon>Alphaproteobacteria</taxon>
        <taxon>Hyphomicrobiales</taxon>
        <taxon>Methylobacteriaceae</taxon>
        <taxon>Methylobacterium</taxon>
    </lineage>
</organism>
<dbReference type="Gene3D" id="3.30.70.1520">
    <property type="entry name" value="Heterotetrameric sarcosine oxidase"/>
    <property type="match status" value="1"/>
</dbReference>
<protein>
    <submittedName>
        <fullName evidence="1">Sarcosine oxidase</fullName>
    </submittedName>
</protein>
<keyword evidence="2" id="KW-1185">Reference proteome</keyword>
<dbReference type="EMBL" id="CP029551">
    <property type="protein sequence ID" value="AWN35098.1"/>
    <property type="molecule type" value="Genomic_DNA"/>
</dbReference>
<accession>A0A2U8VNQ5</accession>
<dbReference type="Proteomes" id="UP000246058">
    <property type="component" value="Chromosome"/>
</dbReference>
<dbReference type="InterPro" id="IPR027266">
    <property type="entry name" value="TrmE/GcvT-like"/>
</dbReference>
<gene>
    <name evidence="1" type="ORF">DK427_04520</name>
</gene>
<sequence>MIQEWKTLRGNAIPGAAGRLTVTLAPDCGRLVLRLRPRDRAAAETVLGVALPERIGGLDAASESFAVCLGPDEWYLLLPEDVARTAGERLSAALGAPFSLVDVGHREVGIAVEGPAATLALSSLCALDLDAMPTGSATRTILDKAQAVLIKHDAEHYRIEVWQSFADHVWTLLAAVSREIGLDI</sequence>
<dbReference type="AlphaFoldDB" id="A0A2U8VNQ5"/>
<name>A0A2U8VNQ5_9HYPH</name>